<evidence type="ECO:0000256" key="8">
    <source>
        <dbReference type="ARBA" id="ARBA00023242"/>
    </source>
</evidence>
<keyword evidence="5" id="KW-0862">Zinc</keyword>
<evidence type="ECO:0000256" key="7">
    <source>
        <dbReference type="ARBA" id="ARBA00023163"/>
    </source>
</evidence>
<dbReference type="Proteomes" id="UP000646827">
    <property type="component" value="Unassembled WGS sequence"/>
</dbReference>
<keyword evidence="6" id="KW-0805">Transcription regulation</keyword>
<evidence type="ECO:0000256" key="2">
    <source>
        <dbReference type="ARBA" id="ARBA00022723"/>
    </source>
</evidence>
<feature type="domain" description="C2H2-type" evidence="11">
    <location>
        <begin position="296"/>
        <end position="325"/>
    </location>
</feature>
<dbReference type="GO" id="GO:0000978">
    <property type="term" value="F:RNA polymerase II cis-regulatory region sequence-specific DNA binding"/>
    <property type="evidence" value="ECO:0007669"/>
    <property type="project" value="TreeGrafter"/>
</dbReference>
<dbReference type="PROSITE" id="PS50157">
    <property type="entry name" value="ZINC_FINGER_C2H2_2"/>
    <property type="match status" value="3"/>
</dbReference>
<accession>A0A8H7VHP8</accession>
<dbReference type="InterPro" id="IPR036236">
    <property type="entry name" value="Znf_C2H2_sf"/>
</dbReference>
<feature type="region of interest" description="Disordered" evidence="10">
    <location>
        <begin position="179"/>
        <end position="216"/>
    </location>
</feature>
<dbReference type="EMBL" id="JAEPRB010000062">
    <property type="protein sequence ID" value="KAG2223356.1"/>
    <property type="molecule type" value="Genomic_DNA"/>
</dbReference>
<dbReference type="AlphaFoldDB" id="A0A8H7VHP8"/>
<dbReference type="SMART" id="SM00355">
    <property type="entry name" value="ZnF_C2H2"/>
    <property type="match status" value="3"/>
</dbReference>
<dbReference type="FunFam" id="3.30.160.60:FF:000761">
    <property type="entry name" value="Zinc finger protein 449"/>
    <property type="match status" value="1"/>
</dbReference>
<comment type="similarity">
    <text evidence="1">Belongs to the krueppel C2H2-type zinc-finger protein family.</text>
</comment>
<feature type="domain" description="C2H2-type" evidence="11">
    <location>
        <begin position="238"/>
        <end position="265"/>
    </location>
</feature>
<dbReference type="Pfam" id="PF00096">
    <property type="entry name" value="zf-C2H2"/>
    <property type="match status" value="3"/>
</dbReference>
<evidence type="ECO:0000256" key="4">
    <source>
        <dbReference type="ARBA" id="ARBA00022771"/>
    </source>
</evidence>
<keyword evidence="8" id="KW-0539">Nucleus</keyword>
<evidence type="ECO:0000313" key="13">
    <source>
        <dbReference type="Proteomes" id="UP000646827"/>
    </source>
</evidence>
<sequence length="355" mass="40071">MQNYNFDQPTFNEDEYPQVQHHHPHSHQWDPNTISFSEDNKSQQKYTESIMGPYTELLAASCSSTGTVDSSPTLSWNGCSWISSDNTSIIAQISSPVPTLVGSLYQASGFASMVMNSPPLSTSATMDHTSMETSSFYVPPQATEMADFSMETFQVPPSPPLSISTSEDIDIIIFKQVDQGRQEKEHKQQKKQKQKPPTAAATSSFPSSHIITTRPSLPKVCNTQTKRRTKHPKQENAYPCQECSKVFTRPYNLKSHQRTHTRERPFVCKEIYCPWKFARPHDLKRHELLHSGVKPHGCPHCDKRFARRDALRRHWKVDIQCGQEAERLSIINAAVGRRRGGGKAGKVINNASKNC</sequence>
<keyword evidence="3" id="KW-0677">Repeat</keyword>
<feature type="domain" description="C2H2-type" evidence="11">
    <location>
        <begin position="266"/>
        <end position="295"/>
    </location>
</feature>
<evidence type="ECO:0000256" key="5">
    <source>
        <dbReference type="ARBA" id="ARBA00022833"/>
    </source>
</evidence>
<keyword evidence="13" id="KW-1185">Reference proteome</keyword>
<reference evidence="12 13" key="1">
    <citation type="submission" date="2020-12" db="EMBL/GenBank/DDBJ databases">
        <title>Metabolic potential, ecology and presence of endohyphal bacteria is reflected in genomic diversity of Mucoromycotina.</title>
        <authorList>
            <person name="Muszewska A."/>
            <person name="Okrasinska A."/>
            <person name="Steczkiewicz K."/>
            <person name="Drgas O."/>
            <person name="Orlowska M."/>
            <person name="Perlinska-Lenart U."/>
            <person name="Aleksandrzak-Piekarczyk T."/>
            <person name="Szatraj K."/>
            <person name="Zielenkiewicz U."/>
            <person name="Pilsyk S."/>
            <person name="Malc E."/>
            <person name="Mieczkowski P."/>
            <person name="Kruszewska J.S."/>
            <person name="Biernat P."/>
            <person name="Pawlowska J."/>
        </authorList>
    </citation>
    <scope>NUCLEOTIDE SEQUENCE [LARGE SCALE GENOMIC DNA]</scope>
    <source>
        <strain evidence="12 13">CBS 142.35</strain>
    </source>
</reference>
<proteinExistence type="inferred from homology"/>
<feature type="compositionally biased region" description="Polar residues" evidence="10">
    <location>
        <begin position="1"/>
        <end position="11"/>
    </location>
</feature>
<dbReference type="Gene3D" id="3.30.160.60">
    <property type="entry name" value="Classic Zinc Finger"/>
    <property type="match status" value="3"/>
</dbReference>
<name>A0A8H7VHP8_9FUNG</name>
<dbReference type="FunFam" id="3.30.160.60:FF:000100">
    <property type="entry name" value="Zinc finger 45-like"/>
    <property type="match status" value="1"/>
</dbReference>
<evidence type="ECO:0000256" key="9">
    <source>
        <dbReference type="PROSITE-ProRule" id="PRU00042"/>
    </source>
</evidence>
<evidence type="ECO:0000313" key="12">
    <source>
        <dbReference type="EMBL" id="KAG2223356.1"/>
    </source>
</evidence>
<dbReference type="PANTHER" id="PTHR23235:SF120">
    <property type="entry name" value="KRUPPEL-LIKE FACTOR 15"/>
    <property type="match status" value="1"/>
</dbReference>
<keyword evidence="4 9" id="KW-0863">Zinc-finger</keyword>
<protein>
    <recommendedName>
        <fullName evidence="11">C2H2-type domain-containing protein</fullName>
    </recommendedName>
</protein>
<keyword evidence="7" id="KW-0804">Transcription</keyword>
<evidence type="ECO:0000256" key="6">
    <source>
        <dbReference type="ARBA" id="ARBA00023015"/>
    </source>
</evidence>
<evidence type="ECO:0000259" key="11">
    <source>
        <dbReference type="PROSITE" id="PS50157"/>
    </source>
</evidence>
<dbReference type="PROSITE" id="PS00028">
    <property type="entry name" value="ZINC_FINGER_C2H2_1"/>
    <property type="match status" value="2"/>
</dbReference>
<dbReference type="InterPro" id="IPR013087">
    <property type="entry name" value="Znf_C2H2_type"/>
</dbReference>
<dbReference type="GO" id="GO:0000981">
    <property type="term" value="F:DNA-binding transcription factor activity, RNA polymerase II-specific"/>
    <property type="evidence" value="ECO:0007669"/>
    <property type="project" value="TreeGrafter"/>
</dbReference>
<keyword evidence="2" id="KW-0479">Metal-binding</keyword>
<gene>
    <name evidence="12" type="ORF">INT45_002851</name>
</gene>
<feature type="compositionally biased region" description="Low complexity" evidence="10">
    <location>
        <begin position="195"/>
        <end position="208"/>
    </location>
</feature>
<evidence type="ECO:0000256" key="3">
    <source>
        <dbReference type="ARBA" id="ARBA00022737"/>
    </source>
</evidence>
<feature type="region of interest" description="Disordered" evidence="10">
    <location>
        <begin position="1"/>
        <end position="30"/>
    </location>
</feature>
<dbReference type="PANTHER" id="PTHR23235">
    <property type="entry name" value="KRUEPPEL-LIKE TRANSCRIPTION FACTOR"/>
    <property type="match status" value="1"/>
</dbReference>
<dbReference type="SUPFAM" id="SSF57667">
    <property type="entry name" value="beta-beta-alpha zinc fingers"/>
    <property type="match status" value="2"/>
</dbReference>
<evidence type="ECO:0000256" key="10">
    <source>
        <dbReference type="SAM" id="MobiDB-lite"/>
    </source>
</evidence>
<dbReference type="OrthoDB" id="4748970at2759"/>
<comment type="caution">
    <text evidence="12">The sequence shown here is derived from an EMBL/GenBank/DDBJ whole genome shotgun (WGS) entry which is preliminary data.</text>
</comment>
<organism evidence="12 13">
    <name type="scientific">Circinella minor</name>
    <dbReference type="NCBI Taxonomy" id="1195481"/>
    <lineage>
        <taxon>Eukaryota</taxon>
        <taxon>Fungi</taxon>
        <taxon>Fungi incertae sedis</taxon>
        <taxon>Mucoromycota</taxon>
        <taxon>Mucoromycotina</taxon>
        <taxon>Mucoromycetes</taxon>
        <taxon>Mucorales</taxon>
        <taxon>Lichtheimiaceae</taxon>
        <taxon>Circinella</taxon>
    </lineage>
</organism>
<evidence type="ECO:0000256" key="1">
    <source>
        <dbReference type="ARBA" id="ARBA00006991"/>
    </source>
</evidence>
<dbReference type="GO" id="GO:0008270">
    <property type="term" value="F:zinc ion binding"/>
    <property type="evidence" value="ECO:0007669"/>
    <property type="project" value="UniProtKB-KW"/>
</dbReference>